<feature type="domain" description="HTH cro/C1-type" evidence="3">
    <location>
        <begin position="7"/>
        <end position="61"/>
    </location>
</feature>
<evidence type="ECO:0000313" key="5">
    <source>
        <dbReference type="Proteomes" id="UP000032287"/>
    </source>
</evidence>
<dbReference type="SUPFAM" id="SSF47413">
    <property type="entry name" value="lambda repressor-like DNA-binding domains"/>
    <property type="match status" value="1"/>
</dbReference>
<keyword evidence="2" id="KW-1133">Transmembrane helix</keyword>
<feature type="transmembrane region" description="Helical" evidence="2">
    <location>
        <begin position="83"/>
        <end position="102"/>
    </location>
</feature>
<dbReference type="Pfam" id="PF01381">
    <property type="entry name" value="HTH_3"/>
    <property type="match status" value="1"/>
</dbReference>
<name>A0A0D1LN46_9LACO</name>
<keyword evidence="1" id="KW-0238">DNA-binding</keyword>
<accession>A0A0D1LN46</accession>
<proteinExistence type="predicted"/>
<dbReference type="SMART" id="SM00530">
    <property type="entry name" value="HTH_XRE"/>
    <property type="match status" value="1"/>
</dbReference>
<dbReference type="GO" id="GO:0003677">
    <property type="term" value="F:DNA binding"/>
    <property type="evidence" value="ECO:0007669"/>
    <property type="project" value="UniProtKB-KW"/>
</dbReference>
<keyword evidence="5" id="KW-1185">Reference proteome</keyword>
<feature type="transmembrane region" description="Helical" evidence="2">
    <location>
        <begin position="114"/>
        <end position="132"/>
    </location>
</feature>
<sequence>MQIGEKIKIIRENKKISQENMAKSLHVSYQAVSNWERGKSYPDISNIIMISDLYNISLDELIREDKNYKEILLEKKVSGIVDTILNVIFFLCAVMILIYMIIENKLTSANSFYIILAILVIIHTSIDLLKLLPKKHV</sequence>
<evidence type="ECO:0000259" key="3">
    <source>
        <dbReference type="PROSITE" id="PS50943"/>
    </source>
</evidence>
<protein>
    <submittedName>
        <fullName evidence="4">ImmR protein</fullName>
    </submittedName>
</protein>
<dbReference type="PATRIC" id="fig|137591.25.peg.1396"/>
<organism evidence="4 5">
    <name type="scientific">Weissella cibaria</name>
    <dbReference type="NCBI Taxonomy" id="137591"/>
    <lineage>
        <taxon>Bacteria</taxon>
        <taxon>Bacillati</taxon>
        <taxon>Bacillota</taxon>
        <taxon>Bacilli</taxon>
        <taxon>Lactobacillales</taxon>
        <taxon>Lactobacillaceae</taxon>
        <taxon>Weissella</taxon>
    </lineage>
</organism>
<keyword evidence="2" id="KW-0472">Membrane</keyword>
<dbReference type="Proteomes" id="UP000032287">
    <property type="component" value="Unassembled WGS sequence"/>
</dbReference>
<reference evidence="4 5" key="1">
    <citation type="journal article" date="2015" name="Microbiology (Mosc.)">
        <title>Genomics of the Weissella cibaria species with an examination of its metabolic traits.</title>
        <authorList>
            <person name="Lynch K.M."/>
            <person name="Lucid A."/>
            <person name="Arendt E.K."/>
            <person name="Sleator R.D."/>
            <person name="Lucey B."/>
            <person name="Coffey A."/>
        </authorList>
    </citation>
    <scope>NUCLEOTIDE SEQUENCE [LARGE SCALE GENOMIC DNA]</scope>
    <source>
        <strain evidence="4 5">MG1</strain>
    </source>
</reference>
<evidence type="ECO:0000256" key="2">
    <source>
        <dbReference type="SAM" id="Phobius"/>
    </source>
</evidence>
<keyword evidence="2" id="KW-0812">Transmembrane</keyword>
<dbReference type="PANTHER" id="PTHR46558">
    <property type="entry name" value="TRACRIPTIONAL REGULATORY PROTEIN-RELATED-RELATED"/>
    <property type="match status" value="1"/>
</dbReference>
<dbReference type="InterPro" id="IPR010982">
    <property type="entry name" value="Lambda_DNA-bd_dom_sf"/>
</dbReference>
<evidence type="ECO:0000256" key="1">
    <source>
        <dbReference type="ARBA" id="ARBA00023125"/>
    </source>
</evidence>
<comment type="caution">
    <text evidence="4">The sequence shown here is derived from an EMBL/GenBank/DDBJ whole genome shotgun (WGS) entry which is preliminary data.</text>
</comment>
<dbReference type="PANTHER" id="PTHR46558:SF15">
    <property type="entry name" value="HELIX-TURN-HELIX DOMAIN PROTEIN"/>
    <property type="match status" value="1"/>
</dbReference>
<dbReference type="CDD" id="cd00093">
    <property type="entry name" value="HTH_XRE"/>
    <property type="match status" value="1"/>
</dbReference>
<dbReference type="Gene3D" id="1.10.260.40">
    <property type="entry name" value="lambda repressor-like DNA-binding domains"/>
    <property type="match status" value="1"/>
</dbReference>
<dbReference type="AlphaFoldDB" id="A0A0D1LN46"/>
<evidence type="ECO:0000313" key="4">
    <source>
        <dbReference type="EMBL" id="KIU20097.1"/>
    </source>
</evidence>
<dbReference type="RefSeq" id="WP_043711608.1">
    <property type="nucleotide sequence ID" value="NZ_JALOCT010000028.1"/>
</dbReference>
<dbReference type="EMBL" id="JWHU01000025">
    <property type="protein sequence ID" value="KIU20097.1"/>
    <property type="molecule type" value="Genomic_DNA"/>
</dbReference>
<gene>
    <name evidence="4" type="primary">immR</name>
    <name evidence="4" type="ORF">QX99_01429</name>
</gene>
<dbReference type="PROSITE" id="PS50943">
    <property type="entry name" value="HTH_CROC1"/>
    <property type="match status" value="1"/>
</dbReference>
<dbReference type="InterPro" id="IPR001387">
    <property type="entry name" value="Cro/C1-type_HTH"/>
</dbReference>